<feature type="signal peptide" evidence="9">
    <location>
        <begin position="1"/>
        <end position="26"/>
    </location>
</feature>
<sequence>MVRRRVLGLVAAGVVGLTAACSAAPAGEPVASKAAAPSSVPAPKPASVDVTPADGADGVAPGEPVTVAVRDGKVGEVRLTGADGRQVEGRAKPDGSGWESAEPLGYGKKYTLAVAATGTDGKPVSSQRSFTTARAARQVAVSVNAQDGDTVGVGMPLIFTFTGNVPDRAAAERAIKVTAEPATEGAFHWFGDKQAVWRPKEYWKSGTKVTVDAAIYGRNLGKGTFGQEDKRLGLKVGDKVVAVADGQTHQLTVSVNDKEVKTVPVSLGKPGHTTPAGTYTVMSEHVGFTMDSGTYGVPANSPGGYKTWVQYAVRMSYSGIFYHSAPWSVGDQGKRNVSHGCLNLSTENTKWLMDLSRPGDLITVQNSGGPALEPTDGWSYWQLPWDQWKTPTTN</sequence>
<comment type="pathway">
    <text evidence="1 7">Cell wall biogenesis; peptidoglycan biosynthesis.</text>
</comment>
<comment type="caution">
    <text evidence="11">The sequence shown here is derived from an EMBL/GenBank/DDBJ whole genome shotgun (WGS) entry which is preliminary data.</text>
</comment>
<dbReference type="SUPFAM" id="SSF141523">
    <property type="entry name" value="L,D-transpeptidase catalytic domain-like"/>
    <property type="match status" value="1"/>
</dbReference>
<feature type="compositionally biased region" description="Low complexity" evidence="8">
    <location>
        <begin position="33"/>
        <end position="48"/>
    </location>
</feature>
<keyword evidence="4 7" id="KW-0573">Peptidoglycan synthesis</keyword>
<dbReference type="Pfam" id="PF03734">
    <property type="entry name" value="YkuD"/>
    <property type="match status" value="1"/>
</dbReference>
<evidence type="ECO:0000256" key="6">
    <source>
        <dbReference type="ARBA" id="ARBA00023316"/>
    </source>
</evidence>
<feature type="domain" description="L,D-TPase catalytic" evidence="10">
    <location>
        <begin position="240"/>
        <end position="365"/>
    </location>
</feature>
<evidence type="ECO:0000256" key="8">
    <source>
        <dbReference type="SAM" id="MobiDB-lite"/>
    </source>
</evidence>
<evidence type="ECO:0000256" key="2">
    <source>
        <dbReference type="ARBA" id="ARBA00022679"/>
    </source>
</evidence>
<dbReference type="Gene3D" id="2.60.40.3710">
    <property type="match status" value="1"/>
</dbReference>
<dbReference type="RefSeq" id="WP_345408209.1">
    <property type="nucleotide sequence ID" value="NZ_BAABHG010000026.1"/>
</dbReference>
<dbReference type="InterPro" id="IPR041280">
    <property type="entry name" value="Big_10"/>
</dbReference>
<dbReference type="InterPro" id="IPR050979">
    <property type="entry name" value="LD-transpeptidase"/>
</dbReference>
<dbReference type="PROSITE" id="PS52029">
    <property type="entry name" value="LD_TPASE"/>
    <property type="match status" value="1"/>
</dbReference>
<name>A0ABW5GWV7_9PSEU</name>
<feature type="chain" id="PRO_5045143909" evidence="9">
    <location>
        <begin position="27"/>
        <end position="394"/>
    </location>
</feature>
<evidence type="ECO:0000256" key="5">
    <source>
        <dbReference type="ARBA" id="ARBA00023315"/>
    </source>
</evidence>
<dbReference type="PANTHER" id="PTHR30582:SF2">
    <property type="entry name" value="L,D-TRANSPEPTIDASE YCIB-RELATED"/>
    <property type="match status" value="1"/>
</dbReference>
<keyword evidence="6 7" id="KW-0961">Cell wall biogenesis/degradation</keyword>
<evidence type="ECO:0000259" key="10">
    <source>
        <dbReference type="PROSITE" id="PS52029"/>
    </source>
</evidence>
<dbReference type="InterPro" id="IPR005490">
    <property type="entry name" value="LD_TPept_cat_dom"/>
</dbReference>
<dbReference type="Pfam" id="PF17964">
    <property type="entry name" value="Big_10"/>
    <property type="match status" value="1"/>
</dbReference>
<evidence type="ECO:0000256" key="1">
    <source>
        <dbReference type="ARBA" id="ARBA00004752"/>
    </source>
</evidence>
<dbReference type="Proteomes" id="UP001597419">
    <property type="component" value="Unassembled WGS sequence"/>
</dbReference>
<organism evidence="11 12">
    <name type="scientific">Amycolatopsis samaneae</name>
    <dbReference type="NCBI Taxonomy" id="664691"/>
    <lineage>
        <taxon>Bacteria</taxon>
        <taxon>Bacillati</taxon>
        <taxon>Actinomycetota</taxon>
        <taxon>Actinomycetes</taxon>
        <taxon>Pseudonocardiales</taxon>
        <taxon>Pseudonocardiaceae</taxon>
        <taxon>Amycolatopsis</taxon>
    </lineage>
</organism>
<evidence type="ECO:0000313" key="11">
    <source>
        <dbReference type="EMBL" id="MFD2465417.1"/>
    </source>
</evidence>
<evidence type="ECO:0000256" key="4">
    <source>
        <dbReference type="ARBA" id="ARBA00022984"/>
    </source>
</evidence>
<evidence type="ECO:0000256" key="3">
    <source>
        <dbReference type="ARBA" id="ARBA00022960"/>
    </source>
</evidence>
<dbReference type="CDD" id="cd16913">
    <property type="entry name" value="YkuD_like"/>
    <property type="match status" value="1"/>
</dbReference>
<reference evidence="12" key="1">
    <citation type="journal article" date="2019" name="Int. J. Syst. Evol. Microbiol.">
        <title>The Global Catalogue of Microorganisms (GCM) 10K type strain sequencing project: providing services to taxonomists for standard genome sequencing and annotation.</title>
        <authorList>
            <consortium name="The Broad Institute Genomics Platform"/>
            <consortium name="The Broad Institute Genome Sequencing Center for Infectious Disease"/>
            <person name="Wu L."/>
            <person name="Ma J."/>
        </authorList>
    </citation>
    <scope>NUCLEOTIDE SEQUENCE [LARGE SCALE GENOMIC DNA]</scope>
    <source>
        <strain evidence="12">CGMCC 4.7643</strain>
    </source>
</reference>
<feature type="region of interest" description="Disordered" evidence="8">
    <location>
        <begin position="33"/>
        <end position="63"/>
    </location>
</feature>
<protein>
    <submittedName>
        <fullName evidence="11">Ig-like domain-containing protein</fullName>
    </submittedName>
</protein>
<keyword evidence="3 7" id="KW-0133">Cell shape</keyword>
<dbReference type="PANTHER" id="PTHR30582">
    <property type="entry name" value="L,D-TRANSPEPTIDASE"/>
    <property type="match status" value="1"/>
</dbReference>
<dbReference type="EMBL" id="JBHUKU010000031">
    <property type="protein sequence ID" value="MFD2465417.1"/>
    <property type="molecule type" value="Genomic_DNA"/>
</dbReference>
<accession>A0ABW5GWV7</accession>
<dbReference type="InterPro" id="IPR038063">
    <property type="entry name" value="Transpep_catalytic_dom"/>
</dbReference>
<keyword evidence="9" id="KW-0732">Signal</keyword>
<feature type="active site" description="Proton donor/acceptor" evidence="7">
    <location>
        <position position="323"/>
    </location>
</feature>
<dbReference type="PROSITE" id="PS51257">
    <property type="entry name" value="PROKAR_LIPOPROTEIN"/>
    <property type="match status" value="1"/>
</dbReference>
<keyword evidence="5" id="KW-0012">Acyltransferase</keyword>
<proteinExistence type="predicted"/>
<gene>
    <name evidence="11" type="ORF">ACFSYJ_42830</name>
</gene>
<keyword evidence="12" id="KW-1185">Reference proteome</keyword>
<evidence type="ECO:0000256" key="9">
    <source>
        <dbReference type="SAM" id="SignalP"/>
    </source>
</evidence>
<dbReference type="Gene3D" id="2.60.40.3780">
    <property type="match status" value="1"/>
</dbReference>
<keyword evidence="2" id="KW-0808">Transferase</keyword>
<feature type="active site" description="Nucleophile" evidence="7">
    <location>
        <position position="341"/>
    </location>
</feature>
<dbReference type="Gene3D" id="2.40.440.10">
    <property type="entry name" value="L,D-transpeptidase catalytic domain-like"/>
    <property type="match status" value="1"/>
</dbReference>
<dbReference type="CDD" id="cd13432">
    <property type="entry name" value="LDT_IgD_like_2"/>
    <property type="match status" value="1"/>
</dbReference>
<evidence type="ECO:0000313" key="12">
    <source>
        <dbReference type="Proteomes" id="UP001597419"/>
    </source>
</evidence>
<evidence type="ECO:0000256" key="7">
    <source>
        <dbReference type="PROSITE-ProRule" id="PRU01373"/>
    </source>
</evidence>